<organism evidence="2">
    <name type="scientific">Culicoides sonorensis</name>
    <name type="common">Biting midge</name>
    <dbReference type="NCBI Taxonomy" id="179676"/>
    <lineage>
        <taxon>Eukaryota</taxon>
        <taxon>Metazoa</taxon>
        <taxon>Ecdysozoa</taxon>
        <taxon>Arthropoda</taxon>
        <taxon>Hexapoda</taxon>
        <taxon>Insecta</taxon>
        <taxon>Pterygota</taxon>
        <taxon>Neoptera</taxon>
        <taxon>Endopterygota</taxon>
        <taxon>Diptera</taxon>
        <taxon>Nematocera</taxon>
        <taxon>Chironomoidea</taxon>
        <taxon>Ceratopogonidae</taxon>
        <taxon>Ceratopogoninae</taxon>
        <taxon>Culicoides</taxon>
        <taxon>Monoculicoides</taxon>
    </lineage>
</organism>
<gene>
    <name evidence="2" type="primary">CSON000057</name>
</gene>
<dbReference type="VEuPathDB" id="VectorBase:CSON000057"/>
<feature type="transmembrane region" description="Helical" evidence="1">
    <location>
        <begin position="144"/>
        <end position="167"/>
    </location>
</feature>
<dbReference type="EMBL" id="UFQT01001009">
    <property type="protein sequence ID" value="SSX28459.1"/>
    <property type="molecule type" value="Genomic_DNA"/>
</dbReference>
<feature type="transmembrane region" description="Helical" evidence="1">
    <location>
        <begin position="12"/>
        <end position="31"/>
    </location>
</feature>
<reference evidence="2" key="1">
    <citation type="submission" date="2018-07" db="EMBL/GenBank/DDBJ databases">
        <authorList>
            <person name="Quirk P.G."/>
            <person name="Krulwich T.A."/>
        </authorList>
    </citation>
    <scope>NUCLEOTIDE SEQUENCE</scope>
</reference>
<accession>A0A336MHM8</accession>
<keyword evidence="1" id="KW-0472">Membrane</keyword>
<evidence type="ECO:0000313" key="2">
    <source>
        <dbReference type="EMBL" id="SSX28459.1"/>
    </source>
</evidence>
<dbReference type="AlphaFoldDB" id="A0A336MHM8"/>
<keyword evidence="1" id="KW-1133">Transmembrane helix</keyword>
<name>A0A336MHM8_CULSO</name>
<keyword evidence="1" id="KW-0812">Transmembrane</keyword>
<protein>
    <submittedName>
        <fullName evidence="2">CSON000057 protein</fullName>
    </submittedName>
</protein>
<sequence>MLASNRSSQIGHGIVFSLSGFLSTLPIISSLNRSSITSLLKFSSSSVFTSSSSKSSSIKMISSSPENPFESRISCLITNCRSLAFNRLRFGPEPPPRVLPLPEKSFSGENLPFVSSISLNPVTLGRGFVDFLLLGFVFLDGEELIVRILAGSFGPAGFAITVVVGFVTTNVPPPRFIVVAPPVFVVFCM</sequence>
<evidence type="ECO:0000256" key="1">
    <source>
        <dbReference type="SAM" id="Phobius"/>
    </source>
</evidence>
<proteinExistence type="predicted"/>